<evidence type="ECO:0000313" key="1">
    <source>
        <dbReference type="EMBL" id="OGK57474.1"/>
    </source>
</evidence>
<dbReference type="AlphaFoldDB" id="A0A1F7JPG9"/>
<protein>
    <submittedName>
        <fullName evidence="1">Uncharacterized protein</fullName>
    </submittedName>
</protein>
<comment type="caution">
    <text evidence="1">The sequence shown here is derived from an EMBL/GenBank/DDBJ whole genome shotgun (WGS) entry which is preliminary data.</text>
</comment>
<organism evidence="1 2">
    <name type="scientific">Candidatus Roizmanbacteria bacterium RIFCSPLOWO2_02_FULL_38_10</name>
    <dbReference type="NCBI Taxonomy" id="1802074"/>
    <lineage>
        <taxon>Bacteria</taxon>
        <taxon>Candidatus Roizmaniibacteriota</taxon>
    </lineage>
</organism>
<accession>A0A1F7JPG9</accession>
<sequence>MFGRFLTYILLLSTFFLFSLPASGEEFQLEGKKNVEYTLKYPGLMQDHPLFFLKKIRDRINLFLIRDYLKKSDLILQISDKDIHSGLLFSQQGKWGLAANTVDTAERDFMKIFPLLNQSKKQGVTSGQDFILILKLSNEKHQEVIEAILKDVPQGERKRLSDTLMINKKAENELKKF</sequence>
<proteinExistence type="predicted"/>
<dbReference type="EMBL" id="MGAY01000001">
    <property type="protein sequence ID" value="OGK57474.1"/>
    <property type="molecule type" value="Genomic_DNA"/>
</dbReference>
<evidence type="ECO:0000313" key="2">
    <source>
        <dbReference type="Proteomes" id="UP000176376"/>
    </source>
</evidence>
<gene>
    <name evidence="1" type="ORF">A3J15_01125</name>
</gene>
<name>A0A1F7JPG9_9BACT</name>
<reference evidence="1 2" key="1">
    <citation type="journal article" date="2016" name="Nat. Commun.">
        <title>Thousands of microbial genomes shed light on interconnected biogeochemical processes in an aquifer system.</title>
        <authorList>
            <person name="Anantharaman K."/>
            <person name="Brown C.T."/>
            <person name="Hug L.A."/>
            <person name="Sharon I."/>
            <person name="Castelle C.J."/>
            <person name="Probst A.J."/>
            <person name="Thomas B.C."/>
            <person name="Singh A."/>
            <person name="Wilkins M.J."/>
            <person name="Karaoz U."/>
            <person name="Brodie E.L."/>
            <person name="Williams K.H."/>
            <person name="Hubbard S.S."/>
            <person name="Banfield J.F."/>
        </authorList>
    </citation>
    <scope>NUCLEOTIDE SEQUENCE [LARGE SCALE GENOMIC DNA]</scope>
</reference>
<dbReference type="Proteomes" id="UP000176376">
    <property type="component" value="Unassembled WGS sequence"/>
</dbReference>